<gene>
    <name evidence="3" type="ORF">UDIV_1710</name>
</gene>
<feature type="compositionally biased region" description="Basic and acidic residues" evidence="1">
    <location>
        <begin position="187"/>
        <end position="214"/>
    </location>
</feature>
<reference evidence="3 4" key="1">
    <citation type="submission" date="2014-02" db="EMBL/GenBank/DDBJ databases">
        <title>Genome sequence of Ureaplasma diversum strain 246.</title>
        <authorList>
            <person name="Sirand-Pugnet P."/>
            <person name="Breton M."/>
            <person name="Dordet-Frisoni E."/>
            <person name="Baranowski E."/>
            <person name="Barre A."/>
            <person name="Couture C."/>
            <person name="Dupuy V."/>
            <person name="Gaurivaud P."/>
            <person name="Jacob D."/>
            <person name="Lemaitre C."/>
            <person name="Manso-Silvan L."/>
            <person name="Nikolski M."/>
            <person name="Nouvel L.-X."/>
            <person name="Poumarat F."/>
            <person name="Tardy F."/>
            <person name="Thebault P."/>
            <person name="Theil S."/>
            <person name="Citti C."/>
            <person name="Thiaucourt F."/>
            <person name="Blanchard A."/>
        </authorList>
    </citation>
    <scope>NUCLEOTIDE SEQUENCE [LARGE SCALE GENOMIC DNA]</scope>
    <source>
        <strain evidence="3 4">NCTC 246</strain>
    </source>
</reference>
<evidence type="ECO:0000256" key="1">
    <source>
        <dbReference type="SAM" id="MobiDB-lite"/>
    </source>
</evidence>
<proteinExistence type="predicted"/>
<dbReference type="Proteomes" id="UP000028537">
    <property type="component" value="Unassembled WGS sequence"/>
</dbReference>
<evidence type="ECO:0000313" key="3">
    <source>
        <dbReference type="EMBL" id="KEZ24011.1"/>
    </source>
</evidence>
<comment type="caution">
    <text evidence="3">The sequence shown here is derived from an EMBL/GenBank/DDBJ whole genome shotgun (WGS) entry which is preliminary data.</text>
</comment>
<feature type="compositionally biased region" description="Polar residues" evidence="1">
    <location>
        <begin position="126"/>
        <end position="138"/>
    </location>
</feature>
<feature type="compositionally biased region" description="Basic and acidic residues" evidence="1">
    <location>
        <begin position="139"/>
        <end position="163"/>
    </location>
</feature>
<feature type="compositionally biased region" description="Polar residues" evidence="1">
    <location>
        <begin position="164"/>
        <end position="174"/>
    </location>
</feature>
<keyword evidence="4" id="KW-1185">Reference proteome</keyword>
<accession>A0A084F1B9</accession>
<feature type="compositionally biased region" description="Low complexity" evidence="1">
    <location>
        <begin position="49"/>
        <end position="73"/>
    </location>
</feature>
<protein>
    <submittedName>
        <fullName evidence="3">Uncharacterized protein</fullName>
    </submittedName>
</protein>
<dbReference type="RefSeq" id="WP_038102045.1">
    <property type="nucleotide sequence ID" value="NZ_JFDP01000028.1"/>
</dbReference>
<organism evidence="3 4">
    <name type="scientific">Ureaplasma diversum NCTC 246</name>
    <dbReference type="NCBI Taxonomy" id="1188241"/>
    <lineage>
        <taxon>Bacteria</taxon>
        <taxon>Bacillati</taxon>
        <taxon>Mycoplasmatota</taxon>
        <taxon>Mycoplasmoidales</taxon>
        <taxon>Mycoplasmoidaceae</taxon>
        <taxon>Ureaplasma</taxon>
    </lineage>
</organism>
<sequence length="426" mass="45844">MSKFKYKKALTLTVGAIMAGVSVIGVVAACAPTKAKPAKPTEKKVEQPQTSGTESSKTGSGSGSATTGTKQGSENNTTTPSAGSTNTNPGATQPTTPESGSKTKPEDSKGSGTDSESKKDDKTENKPNLGSDPSNGSDDTNKKTETEGKVEEGKNDNTPKTAEENGTQSDTPTEPQAPPAANSGSDSTKKDMEADPGKTDAKKMEGSGSEDPKAMGDTSGSNNEQQNSELQLKTKKDEAKASISKLSNLLANDKKEFEKQIDAITKPEQINQINDILKEATNKDTERKNKLTPTNSVLNYDATNKRNYLRFEFKTSKETFDKIKKQKLTLLLQVRGKDGSQYNPVTDAAATWNDGSNIVYIGTKDGLYILRIETNSYFVKELNSPEGYYKLISLLYMENDKKIELLNQPSQEIEVSYSNTASAPKA</sequence>
<evidence type="ECO:0000256" key="2">
    <source>
        <dbReference type="SAM" id="SignalP"/>
    </source>
</evidence>
<feature type="region of interest" description="Disordered" evidence="1">
    <location>
        <begin position="32"/>
        <end position="238"/>
    </location>
</feature>
<evidence type="ECO:0000313" key="4">
    <source>
        <dbReference type="Proteomes" id="UP000028537"/>
    </source>
</evidence>
<dbReference type="PROSITE" id="PS51257">
    <property type="entry name" value="PROKAR_LIPOPROTEIN"/>
    <property type="match status" value="1"/>
</dbReference>
<feature type="compositionally biased region" description="Basic and acidic residues" evidence="1">
    <location>
        <begin position="101"/>
        <end position="125"/>
    </location>
</feature>
<dbReference type="AlphaFoldDB" id="A0A084F1B9"/>
<dbReference type="EMBL" id="JFDP01000028">
    <property type="protein sequence ID" value="KEZ24011.1"/>
    <property type="molecule type" value="Genomic_DNA"/>
</dbReference>
<keyword evidence="2" id="KW-0732">Signal</keyword>
<name>A0A084F1B9_9BACT</name>
<feature type="compositionally biased region" description="Polar residues" evidence="1">
    <location>
        <begin position="218"/>
        <end position="231"/>
    </location>
</feature>
<feature type="compositionally biased region" description="Polar residues" evidence="1">
    <location>
        <begin position="74"/>
        <end position="100"/>
    </location>
</feature>
<feature type="signal peptide" evidence="2">
    <location>
        <begin position="1"/>
        <end position="28"/>
    </location>
</feature>
<feature type="chain" id="PRO_5001774823" evidence="2">
    <location>
        <begin position="29"/>
        <end position="426"/>
    </location>
</feature>